<gene>
    <name evidence="2" type="ORF">SCF082_LOCUS31264</name>
</gene>
<name>A0ABP0N4V0_9DINO</name>
<feature type="compositionally biased region" description="Low complexity" evidence="1">
    <location>
        <begin position="260"/>
        <end position="280"/>
    </location>
</feature>
<feature type="region of interest" description="Disordered" evidence="1">
    <location>
        <begin position="310"/>
        <end position="342"/>
    </location>
</feature>
<feature type="compositionally biased region" description="Low complexity" evidence="1">
    <location>
        <begin position="312"/>
        <end position="324"/>
    </location>
</feature>
<accession>A0ABP0N4V0</accession>
<protein>
    <submittedName>
        <fullName evidence="2">Uncharacterized protein</fullName>
    </submittedName>
</protein>
<feature type="region of interest" description="Disordered" evidence="1">
    <location>
        <begin position="259"/>
        <end position="289"/>
    </location>
</feature>
<sequence>MSAAEIELRAEVAKMRAELNSINKDHNLNPAMDQVTGLRRIPALEITEGNAHRVASAQALTNAAATMGQEPQAAPTMPLTIDLEEPDNQLGLTQSADGTYVEPTQVVDGNVGQAATEVWGGQAMEEGKKAGQPNDRPAAAYAVHAEAEETQPGDIEAPMGPVAAVPAAPVESPAAMPAAPVEPAAVSAAPVEPPTAIHAAPVEPPAAVPAAPMEPPAAMPAAPVEPAAPEVFETSAAPAAPAVVPLYFTAPAVELPARQPAASMGPPATAAAAAKQTAQTVEPAGQTADSEYMGMLQRRIWDMEEKLKLMEGSSGSRDAPGSSSRDLDDGIDGLPLDPTDLPADMKELIDKTSGPIEDDEQALAKINFSTHRNAGMRLNRFMGSKDGANYPHMMKMFEAGGEEKRRLLASWVMKGENRQATEAHCIFSRSSAHKFEGTRELLTVREMIDRKIPKQKIMAIMKRGNGVKDEFCPEDASLTAYWLTTTRTKLDTEEVRQEAQVRMGMEVTEDSMRGMLDIKGPGGMPTGQGMSEEQLAELTASVGGSALKKEIGQLGMIMDPPQGTPLRTSLAAYKAAGMKLVKAQAKAYLAEMKKRSKHGGEQAFHAAAAARNGLSMPVEVHMMQLPVCAGHTNCGDPILEIRDWPFLKPHMLELYIFDEQGVNLTLQTAASYITQSVNALAHEGAAVRDKNGDVVLNLRGYVMNFKGDWKYLVQIFNMTKSASSEEVGYPELKAKGSDVRVVLGWLNDELQRNGCGNPDIARVPWIELWIQVVFAADSWARGLLGAGMFLTDRENEQRKILGQLFLKLYVRLARQALDSHKRLYRCRPKLHLLVHMSEDDRPSSLNPAHLNCFMDEDFIKRSMAIKKGVHRLTATVRTLQRFIIGLRARLIDAQSKLKQLSK</sequence>
<feature type="compositionally biased region" description="Low complexity" evidence="1">
    <location>
        <begin position="332"/>
        <end position="342"/>
    </location>
</feature>
<organism evidence="2 3">
    <name type="scientific">Durusdinium trenchii</name>
    <dbReference type="NCBI Taxonomy" id="1381693"/>
    <lineage>
        <taxon>Eukaryota</taxon>
        <taxon>Sar</taxon>
        <taxon>Alveolata</taxon>
        <taxon>Dinophyceae</taxon>
        <taxon>Suessiales</taxon>
        <taxon>Symbiodiniaceae</taxon>
        <taxon>Durusdinium</taxon>
    </lineage>
</organism>
<dbReference type="Proteomes" id="UP001642464">
    <property type="component" value="Unassembled WGS sequence"/>
</dbReference>
<evidence type="ECO:0000256" key="1">
    <source>
        <dbReference type="SAM" id="MobiDB-lite"/>
    </source>
</evidence>
<evidence type="ECO:0000313" key="3">
    <source>
        <dbReference type="Proteomes" id="UP001642464"/>
    </source>
</evidence>
<evidence type="ECO:0000313" key="2">
    <source>
        <dbReference type="EMBL" id="CAK9058797.1"/>
    </source>
</evidence>
<proteinExistence type="predicted"/>
<reference evidence="2 3" key="1">
    <citation type="submission" date="2024-02" db="EMBL/GenBank/DDBJ databases">
        <authorList>
            <person name="Chen Y."/>
            <person name="Shah S."/>
            <person name="Dougan E. K."/>
            <person name="Thang M."/>
            <person name="Chan C."/>
        </authorList>
    </citation>
    <scope>NUCLEOTIDE SEQUENCE [LARGE SCALE GENOMIC DNA]</scope>
</reference>
<keyword evidence="3" id="KW-1185">Reference proteome</keyword>
<dbReference type="EMBL" id="CAXAMM010026369">
    <property type="protein sequence ID" value="CAK9058797.1"/>
    <property type="molecule type" value="Genomic_DNA"/>
</dbReference>
<comment type="caution">
    <text evidence="2">The sequence shown here is derived from an EMBL/GenBank/DDBJ whole genome shotgun (WGS) entry which is preliminary data.</text>
</comment>